<dbReference type="EMBL" id="CT868140">
    <property type="protein sequence ID" value="CAK72877.1"/>
    <property type="molecule type" value="Genomic_DNA"/>
</dbReference>
<evidence type="ECO:0000313" key="3">
    <source>
        <dbReference type="Proteomes" id="UP000000600"/>
    </source>
</evidence>
<keyword evidence="1" id="KW-0472">Membrane</keyword>
<dbReference type="RefSeq" id="XP_001440274.1">
    <property type="nucleotide sequence ID" value="XM_001440237.1"/>
</dbReference>
<proteinExistence type="predicted"/>
<feature type="transmembrane region" description="Helical" evidence="1">
    <location>
        <begin position="52"/>
        <end position="76"/>
    </location>
</feature>
<gene>
    <name evidence="2" type="ORF">GSPATT00038834001</name>
</gene>
<keyword evidence="3" id="KW-1185">Reference proteome</keyword>
<name>A0CQ10_PARTE</name>
<dbReference type="AlphaFoldDB" id="A0CQ10"/>
<keyword evidence="1" id="KW-0812">Transmembrane</keyword>
<dbReference type="OrthoDB" id="288963at2759"/>
<dbReference type="HOGENOM" id="CLU_1762326_0_0_1"/>
<dbReference type="KEGG" id="ptm:GSPATT00038834001"/>
<dbReference type="eggNOG" id="ENOG502SKQY">
    <property type="taxonomic scope" value="Eukaryota"/>
</dbReference>
<reference evidence="2 3" key="1">
    <citation type="journal article" date="2006" name="Nature">
        <title>Global trends of whole-genome duplications revealed by the ciliate Paramecium tetraurelia.</title>
        <authorList>
            <consortium name="Genoscope"/>
            <person name="Aury J.-M."/>
            <person name="Jaillon O."/>
            <person name="Duret L."/>
            <person name="Noel B."/>
            <person name="Jubin C."/>
            <person name="Porcel B.M."/>
            <person name="Segurens B."/>
            <person name="Daubin V."/>
            <person name="Anthouard V."/>
            <person name="Aiach N."/>
            <person name="Arnaiz O."/>
            <person name="Billaut A."/>
            <person name="Beisson J."/>
            <person name="Blanc I."/>
            <person name="Bouhouche K."/>
            <person name="Camara F."/>
            <person name="Duharcourt S."/>
            <person name="Guigo R."/>
            <person name="Gogendeau D."/>
            <person name="Katinka M."/>
            <person name="Keller A.-M."/>
            <person name="Kissmehl R."/>
            <person name="Klotz C."/>
            <person name="Koll F."/>
            <person name="Le Moue A."/>
            <person name="Lepere C."/>
            <person name="Malinsky S."/>
            <person name="Nowacki M."/>
            <person name="Nowak J.K."/>
            <person name="Plattner H."/>
            <person name="Poulain J."/>
            <person name="Ruiz F."/>
            <person name="Serrano V."/>
            <person name="Zagulski M."/>
            <person name="Dessen P."/>
            <person name="Betermier M."/>
            <person name="Weissenbach J."/>
            <person name="Scarpelli C."/>
            <person name="Schachter V."/>
            <person name="Sperling L."/>
            <person name="Meyer E."/>
            <person name="Cohen J."/>
            <person name="Wincker P."/>
        </authorList>
    </citation>
    <scope>NUCLEOTIDE SEQUENCE [LARGE SCALE GENOMIC DNA]</scope>
    <source>
        <strain evidence="2 3">Stock d4-2</strain>
    </source>
</reference>
<evidence type="ECO:0000313" key="2">
    <source>
        <dbReference type="EMBL" id="CAK72877.1"/>
    </source>
</evidence>
<feature type="transmembrane region" description="Helical" evidence="1">
    <location>
        <begin position="6"/>
        <end position="31"/>
    </location>
</feature>
<protein>
    <submittedName>
        <fullName evidence="2">Uncharacterized protein</fullName>
    </submittedName>
</protein>
<dbReference type="GeneID" id="5026061"/>
<organism evidence="2 3">
    <name type="scientific">Paramecium tetraurelia</name>
    <dbReference type="NCBI Taxonomy" id="5888"/>
    <lineage>
        <taxon>Eukaryota</taxon>
        <taxon>Sar</taxon>
        <taxon>Alveolata</taxon>
        <taxon>Ciliophora</taxon>
        <taxon>Intramacronucleata</taxon>
        <taxon>Oligohymenophorea</taxon>
        <taxon>Peniculida</taxon>
        <taxon>Parameciidae</taxon>
        <taxon>Paramecium</taxon>
    </lineage>
</organism>
<feature type="transmembrane region" description="Helical" evidence="1">
    <location>
        <begin position="82"/>
        <end position="99"/>
    </location>
</feature>
<dbReference type="Proteomes" id="UP000000600">
    <property type="component" value="Unassembled WGS sequence"/>
</dbReference>
<dbReference type="InParanoid" id="A0CQ10"/>
<evidence type="ECO:0000256" key="1">
    <source>
        <dbReference type="SAM" id="Phobius"/>
    </source>
</evidence>
<sequence>MKTMWFTFFYGDIIPLGILFSIMGLTLYYFVDKYNVLRRRTIKESLSKHLSIEMIEMLELIIIFTGIGNTVVSSILFGEVKWQDFIIIIIGIVYILLPMEDISSVLFPLEQKDEVQTYYEAEEHFNTDYDRENPVTRREILHEIAKKK</sequence>
<accession>A0CQ10</accession>
<keyword evidence="1" id="KW-1133">Transmembrane helix</keyword>